<organism evidence="2 3">
    <name type="scientific">Gloeobacter morelensis MG652769</name>
    <dbReference type="NCBI Taxonomy" id="2781736"/>
    <lineage>
        <taxon>Bacteria</taxon>
        <taxon>Bacillati</taxon>
        <taxon>Cyanobacteriota</taxon>
        <taxon>Cyanophyceae</taxon>
        <taxon>Gloeobacterales</taxon>
        <taxon>Gloeobacteraceae</taxon>
        <taxon>Gloeobacter</taxon>
        <taxon>Gloeobacter morelensis</taxon>
    </lineage>
</organism>
<feature type="region of interest" description="Disordered" evidence="1">
    <location>
        <begin position="302"/>
        <end position="367"/>
    </location>
</feature>
<evidence type="ECO:0000256" key="1">
    <source>
        <dbReference type="SAM" id="MobiDB-lite"/>
    </source>
</evidence>
<keyword evidence="3" id="KW-1185">Reference proteome</keyword>
<gene>
    <name evidence="2" type="ORF">ISF26_01055</name>
</gene>
<dbReference type="RefSeq" id="WP_230841935.1">
    <property type="nucleotide sequence ID" value="NZ_CP063845.1"/>
</dbReference>
<evidence type="ECO:0008006" key="4">
    <source>
        <dbReference type="Google" id="ProtNLM"/>
    </source>
</evidence>
<name>A0ABY3PMM3_9CYAN</name>
<dbReference type="Proteomes" id="UP001054846">
    <property type="component" value="Chromosome"/>
</dbReference>
<accession>A0ABY3PMM3</accession>
<dbReference type="EMBL" id="CP063845">
    <property type="protein sequence ID" value="UFP94870.1"/>
    <property type="molecule type" value="Genomic_DNA"/>
</dbReference>
<evidence type="ECO:0000313" key="2">
    <source>
        <dbReference type="EMBL" id="UFP94870.1"/>
    </source>
</evidence>
<protein>
    <recommendedName>
        <fullName evidence="4">Glycine zipper domain-containing protein</fullName>
    </recommendedName>
</protein>
<reference evidence="2 3" key="1">
    <citation type="journal article" date="2021" name="Genome Biol. Evol.">
        <title>Complete Genome Sequencing of a Novel Gloeobacter Species from a Waterfall Cave in Mexico.</title>
        <authorList>
            <person name="Saw J.H."/>
            <person name="Cardona T."/>
            <person name="Montejano G."/>
        </authorList>
    </citation>
    <scope>NUCLEOTIDE SEQUENCE [LARGE SCALE GENOMIC DNA]</scope>
    <source>
        <strain evidence="2">MG652769</strain>
    </source>
</reference>
<evidence type="ECO:0000313" key="3">
    <source>
        <dbReference type="Proteomes" id="UP001054846"/>
    </source>
</evidence>
<proteinExistence type="predicted"/>
<sequence>MNEIEEPLYGEPTSNHGNFTEDYCDEVNCSQDSYGQDASFIQTDSYDLYTFSGDVESQWQQDSPNAFGEATEIVGWDEAGTNGWEGSGGWPDIHGTADSLAKWHLADEPSGDLVNVDYQALFNPDSKTSFDTDSDTSSFDFGNSLTDSGDDTVFQNSLAVRSSEDQQGSASAVIDIDSSAAPLATMPELYDLNVSHMIGSQDSGDHVEASLPPGAIAIGPPGDSTPLLDPRTPWGCRYYEEHPEDPIERHQREQAEDRASEFGANWVGGALGGLAALATKNPVAGSIVGGTISGTIMGAQKGFDQSTKDKRDAQTSCEGGKGKPEWLPPYYQVPPGYTHNSHPAGPIKMERVYFPHEQQQEQQKPRP</sequence>